<dbReference type="CDD" id="cd00603">
    <property type="entry name" value="IPT_PCSR"/>
    <property type="match status" value="1"/>
</dbReference>
<dbReference type="Proteomes" id="UP000468766">
    <property type="component" value="Unassembled WGS sequence"/>
</dbReference>
<dbReference type="PANTHER" id="PTHR46769:SF2">
    <property type="entry name" value="FIBROCYSTIN-L ISOFORM 2 PRECURSOR-RELATED"/>
    <property type="match status" value="1"/>
</dbReference>
<evidence type="ECO:0000313" key="3">
    <source>
        <dbReference type="EMBL" id="KAB2953790.1"/>
    </source>
</evidence>
<dbReference type="InterPro" id="IPR052387">
    <property type="entry name" value="Fibrocystin"/>
</dbReference>
<dbReference type="Pfam" id="PF00041">
    <property type="entry name" value="fn3"/>
    <property type="match status" value="1"/>
</dbReference>
<feature type="domain" description="Fibronectin type-III" evidence="2">
    <location>
        <begin position="2060"/>
        <end position="2153"/>
    </location>
</feature>
<protein>
    <recommendedName>
        <fullName evidence="2">Fibronectin type-III domain-containing protein</fullName>
    </recommendedName>
</protein>
<dbReference type="SMART" id="SM00429">
    <property type="entry name" value="IPT"/>
    <property type="match status" value="2"/>
</dbReference>
<organism evidence="3 4">
    <name type="scientific">Heliorestis acidaminivorans</name>
    <dbReference type="NCBI Taxonomy" id="553427"/>
    <lineage>
        <taxon>Bacteria</taxon>
        <taxon>Bacillati</taxon>
        <taxon>Bacillota</taxon>
        <taxon>Clostridia</taxon>
        <taxon>Eubacteriales</taxon>
        <taxon>Heliobacteriaceae</taxon>
        <taxon>Heliorestis</taxon>
    </lineage>
</organism>
<evidence type="ECO:0000259" key="2">
    <source>
        <dbReference type="PROSITE" id="PS50853"/>
    </source>
</evidence>
<comment type="caution">
    <text evidence="3">The sequence shown here is derived from an EMBL/GenBank/DDBJ whole genome shotgun (WGS) entry which is preliminary data.</text>
</comment>
<dbReference type="PANTHER" id="PTHR46769">
    <property type="entry name" value="POLYCYSTIC KIDNEY AND HEPATIC DISEASE 1 (AUTOSOMAL RECESSIVE)-LIKE 1"/>
    <property type="match status" value="1"/>
</dbReference>
<reference evidence="3 4" key="1">
    <citation type="submission" date="2019-10" db="EMBL/GenBank/DDBJ databases">
        <title>Whole-genome sequence of the extremophile Heliorestis acidaminivorans DSM 24790.</title>
        <authorList>
            <person name="Kyndt J.A."/>
            <person name="Meyer T.E."/>
        </authorList>
    </citation>
    <scope>NUCLEOTIDE SEQUENCE [LARGE SCALE GENOMIC DNA]</scope>
    <source>
        <strain evidence="3 4">DSM 24790</strain>
    </source>
</reference>
<dbReference type="PROSITE" id="PS50853">
    <property type="entry name" value="FN3"/>
    <property type="match status" value="1"/>
</dbReference>
<name>A0A6I0F2K9_9FIRM</name>
<dbReference type="CDD" id="cd00063">
    <property type="entry name" value="FN3"/>
    <property type="match status" value="1"/>
</dbReference>
<dbReference type="CDD" id="cd00102">
    <property type="entry name" value="IPT"/>
    <property type="match status" value="1"/>
</dbReference>
<keyword evidence="1" id="KW-0732">Signal</keyword>
<evidence type="ECO:0000313" key="4">
    <source>
        <dbReference type="Proteomes" id="UP000468766"/>
    </source>
</evidence>
<dbReference type="InterPro" id="IPR003961">
    <property type="entry name" value="FN3_dom"/>
</dbReference>
<gene>
    <name evidence="3" type="ORF">F9B85_04010</name>
</gene>
<dbReference type="OrthoDB" id="1656124at2"/>
<accession>A0A6I0F2K9</accession>
<proteinExistence type="predicted"/>
<dbReference type="SMART" id="SM00060">
    <property type="entry name" value="FN3"/>
    <property type="match status" value="1"/>
</dbReference>
<dbReference type="Gene3D" id="2.60.40.10">
    <property type="entry name" value="Immunoglobulins"/>
    <property type="match status" value="4"/>
</dbReference>
<dbReference type="EMBL" id="WBXO01000002">
    <property type="protein sequence ID" value="KAB2953790.1"/>
    <property type="molecule type" value="Genomic_DNA"/>
</dbReference>
<dbReference type="InterPro" id="IPR014756">
    <property type="entry name" value="Ig_E-set"/>
</dbReference>
<dbReference type="Pfam" id="PF01833">
    <property type="entry name" value="TIG"/>
    <property type="match status" value="3"/>
</dbReference>
<dbReference type="InterPro" id="IPR002909">
    <property type="entry name" value="IPT_dom"/>
</dbReference>
<keyword evidence="4" id="KW-1185">Reference proteome</keyword>
<dbReference type="SUPFAM" id="SSF81296">
    <property type="entry name" value="E set domains"/>
    <property type="match status" value="2"/>
</dbReference>
<dbReference type="SUPFAM" id="SSF49265">
    <property type="entry name" value="Fibronectin type III"/>
    <property type="match status" value="1"/>
</dbReference>
<dbReference type="InterPro" id="IPR013783">
    <property type="entry name" value="Ig-like_fold"/>
</dbReference>
<evidence type="ECO:0000256" key="1">
    <source>
        <dbReference type="ARBA" id="ARBA00022729"/>
    </source>
</evidence>
<dbReference type="InterPro" id="IPR036116">
    <property type="entry name" value="FN3_sf"/>
</dbReference>
<dbReference type="RefSeq" id="WP_151618772.1">
    <property type="nucleotide sequence ID" value="NZ_WBXO01000002.1"/>
</dbReference>
<sequence length="2350" mass="262523">MSENSKKRKIIISWLLLCFFIMSIFPIHVFAQDIVVETIYYKAQDRGQPLHFEFTGTNLDRVNLTEIKLARGTNEYPVYGTSREPLGGNRYKIKGSVHIDTEINQGVKLDLVLGQTITVPNAFHYQFANVRNTHFTPSYAKPNERQKIDIIANDFIDIDGHESIERKVILTTADNHTYTYIVEPNGQNQLETNLQENPSKAFYWRDPQGVYRVSLLSPSLPQGNNNIMTIFLEREMHYGTQTKTIIEERTTVPGEFYIYNPEGSVPVIKNVKAQPLLGLGIEQEINVQSSNQIEVIVTGENLVENAGDSVILLIKGRQIGSISTQANPTTPTEVKFGIPPNLNLAVGYEIVDATILRSDGALSDPFRITLWADPYHRYRNTLEVVPEVGSGIEPDEENGESFFWLASGQKQRFKIEAKDRTGFTGANQVFADLAEDWDPLTKSFKTEALRDQVTVAIGAKRLTILNVTPVSIEVETPSDLTVTNVLESIIISSPWGRSPVDQRIKVYSPYSDVDIVAVEPASRTVLRTVDQFDLEVKARNMGPNSTVRLERTVNGTLETLEPVNVNYRTGEHNGENVGIIRARFTAEGNNFQQAPSDWNLVVITGTGEVALRNVDEFKVEKVAETIDGTTVDKFVITGGFRFLSTPHFPALHQPGQPIVVGSDYLNRLKTTVVTPYEEPDKPISHHGGHIITLTSAQDFFQFWLQENNSRTLYHPQVFIQWEQDDGTSRLVPSTEVFLEEPNDPIRDGQLANQKLHFRLPNLSQSGSLPSDGWVNIKVINVDNQEVIIPRALRIKSDSPIIMPPDLQITPTQVPDVDGRMVSISNGEGFSDVTKVFMGFHSSEQLFVNQHDESMLFFTTTKQTYRDDEYNTNGQRYPRTKPVTLIFADGRAYYNWGVPSPLALTFIEQRYTQPTIDQILPAYGPYNTDDKPIIFVKGNNFLSPGDGSAGSARELEEIWLNNKQVWPPTSENGLNQNDKPQVYRLTTNGVTSEYIAFTLPRIKFDTSNAEIERQLRTDMTLFLVFNDETAHKERAFTLYKNDDRLRLERMAPLTGPEGFSMPISIEGAGFRAEGRLPEVYIGGLPALDITVSENGQVLSFRTPPLQRGEYKITIANPITKDVLTFPTPYRVLAGQDTGDPQITRVLIDGQESPPTVLRSTGGQRIRIEGVQFVVNDDPRQLPEIYLQNVLIEEEYLITKSADEVFQTGVIEFYAPPLDVSRIDRVTEATLLIIRKADARSVTRTLPLVTSLPNILSVAPPGIKVDNPGRTESVYIYGTDLFPGMTASFYDNNNNLIVRVPRERVVTQTINSEGRPNQAVFEVIFSPEDMARFLGAYNPNPARNKLNLIIENPDGNKAERREAFTLIREGPVPEIIAISAEHPNQYVDADRSSAIGGAEVNIRVRNLVPQYYEDQDFWPLFFFGGVPAETLGYEKDNNTIGEAIWRVRVPAYPWPDELIGTGISELPVDVMVVNSTYLTSSTKANAFTYLHSYKRIDLVEMRPRQYQYRQGEEMEAIIFARPGRTSDVSEGFIKIGNRYPEVYFGNQRATVIDKDPDAPWPRTELTVIVPPGRAGVVDVRVLNPDGSEGILRQYFTYVQSNPTIQMIVPCGVDVEDQEQGIDKYIYIHGTDFFPGFTVRFGDEDFDIMVPGRSRYDVTEEFNQPGGGGIERVTFDEATGKWIVKVKVPPLQDLFATRDRLSDSKYIPVRIINPDGSIAVSPKELRLFSGEEAPQIISVEPPRAFATGGETVLITVTNLELDYRDKRNWPSFAFGGIPVSPNTSNPTNINYPVDPTVNDSNEPIRLIKAGESRSDEWIWAVRVPPYPLPNDVDDLLVDVHIITPDCVSGLKADYFTYLRSARQIDLIDINPTSSPTAGGITAIIRANFTPRIDANNPGSPGFIEINGQLPTVFFGSEEAVVTNVTRTELTVIVPPHAIGTVDIKVINPDGRTYGILTNAFTYADMPHIQSVIPSSGPQAGGIPIVIRGSGFMPNITVTFGGTTAEIVSVTSTEIVVILPPGPTIPDNDIRITVLIIVTNPDGQSFTYEPGFTYYSDGGLPEDPPEILTKVIDRHTIRITWPQVNMAQAYEIEVSEGDRGNFRLYEVLPATSVQQGEPYILVRGLQPETRYWFRVRAISSAGPGPYSEAVSATTSDERGWDGFTVPEIEYVIIPDGLKMLIRKGNLENHLDLRQNNMGAARTKAVSFSPDAQGFSTPLLIDSGNWKALLPPLALSSNGSHMMDSYATLQVGPVSDREAERIVLANRNRRPLSPIYEVKISYDKGTETFTPATYRQPITLTLNYNNSTIQGQNRRPSLYWYDGQSRNWIRVESYSDPLATSAAINRAGYYAVFAD</sequence>